<evidence type="ECO:0000313" key="1">
    <source>
        <dbReference type="EMBL" id="KAG2229138.1"/>
    </source>
</evidence>
<name>A0A8H7SJC6_9FUNG</name>
<reference evidence="1" key="1">
    <citation type="submission" date="2021-01" db="EMBL/GenBank/DDBJ databases">
        <title>Metabolic potential, ecology and presence of endohyphal bacteria is reflected in genomic diversity of Mucoromycotina.</title>
        <authorList>
            <person name="Muszewska A."/>
            <person name="Okrasinska A."/>
            <person name="Steczkiewicz K."/>
            <person name="Drgas O."/>
            <person name="Orlowska M."/>
            <person name="Perlinska-Lenart U."/>
            <person name="Aleksandrzak-Piekarczyk T."/>
            <person name="Szatraj K."/>
            <person name="Zielenkiewicz U."/>
            <person name="Pilsyk S."/>
            <person name="Malc E."/>
            <person name="Mieczkowski P."/>
            <person name="Kruszewska J.S."/>
            <person name="Biernat P."/>
            <person name="Pawlowska J."/>
        </authorList>
    </citation>
    <scope>NUCLEOTIDE SEQUENCE</scope>
    <source>
        <strain evidence="1">WA0000018081</strain>
    </source>
</reference>
<dbReference type="EMBL" id="JAEPRE010000305">
    <property type="protein sequence ID" value="KAG2229138.1"/>
    <property type="molecule type" value="Genomic_DNA"/>
</dbReference>
<dbReference type="AlphaFoldDB" id="A0A8H7SJC6"/>
<protein>
    <recommendedName>
        <fullName evidence="3">Transposase</fullName>
    </recommendedName>
</protein>
<accession>A0A8H7SJC6</accession>
<keyword evidence="2" id="KW-1185">Reference proteome</keyword>
<organism evidence="1 2">
    <name type="scientific">Thamnidium elegans</name>
    <dbReference type="NCBI Taxonomy" id="101142"/>
    <lineage>
        <taxon>Eukaryota</taxon>
        <taxon>Fungi</taxon>
        <taxon>Fungi incertae sedis</taxon>
        <taxon>Mucoromycota</taxon>
        <taxon>Mucoromycotina</taxon>
        <taxon>Mucoromycetes</taxon>
        <taxon>Mucorales</taxon>
        <taxon>Mucorineae</taxon>
        <taxon>Mucoraceae</taxon>
        <taxon>Thamnidium</taxon>
    </lineage>
</organism>
<dbReference type="Proteomes" id="UP000613177">
    <property type="component" value="Unassembled WGS sequence"/>
</dbReference>
<evidence type="ECO:0000313" key="2">
    <source>
        <dbReference type="Proteomes" id="UP000613177"/>
    </source>
</evidence>
<proteinExistence type="predicted"/>
<gene>
    <name evidence="1" type="ORF">INT48_008090</name>
</gene>
<evidence type="ECO:0008006" key="3">
    <source>
        <dbReference type="Google" id="ProtNLM"/>
    </source>
</evidence>
<comment type="caution">
    <text evidence="1">The sequence shown here is derived from an EMBL/GenBank/DDBJ whole genome shotgun (WGS) entry which is preliminary data.</text>
</comment>
<sequence length="39" mass="4774">MIDCSPTEISAIKQVFRDEVHILLYHWHIKRAWEKHIKT</sequence>